<keyword evidence="3 10" id="KW-0808">Transferase</keyword>
<organism evidence="10">
    <name type="scientific">Schlesneria paludicola</name>
    <dbReference type="NCBI Taxonomy" id="360056"/>
    <lineage>
        <taxon>Bacteria</taxon>
        <taxon>Pseudomonadati</taxon>
        <taxon>Planctomycetota</taxon>
        <taxon>Planctomycetia</taxon>
        <taxon>Planctomycetales</taxon>
        <taxon>Planctomycetaceae</taxon>
        <taxon>Schlesneria</taxon>
    </lineage>
</organism>
<feature type="transmembrane region" description="Helical" evidence="9">
    <location>
        <begin position="27"/>
        <end position="50"/>
    </location>
</feature>
<evidence type="ECO:0000256" key="5">
    <source>
        <dbReference type="ARBA" id="ARBA00022989"/>
    </source>
</evidence>
<keyword evidence="7" id="KW-0479">Metal-binding</keyword>
<keyword evidence="5 9" id="KW-1133">Transmembrane helix</keyword>
<keyword evidence="7" id="KW-0460">Magnesium</keyword>
<keyword evidence="4 9" id="KW-0812">Transmembrane</keyword>
<dbReference type="GO" id="GO:0005886">
    <property type="term" value="C:plasma membrane"/>
    <property type="evidence" value="ECO:0007669"/>
    <property type="project" value="UniProtKB-SubCell"/>
</dbReference>
<comment type="subcellular location">
    <subcellularLocation>
        <location evidence="1">Cell membrane</location>
        <topology evidence="1">Multi-pass membrane protein</topology>
    </subcellularLocation>
</comment>
<feature type="transmembrane region" description="Helical" evidence="9">
    <location>
        <begin position="238"/>
        <end position="257"/>
    </location>
</feature>
<name>A0A7C4LKS6_9PLAN</name>
<dbReference type="PANTHER" id="PTHR22926:SF3">
    <property type="entry name" value="UNDECAPRENYL-PHOSPHATE ALPHA-N-ACETYLGLUCOSAMINYL 1-PHOSPHATE TRANSFERASE"/>
    <property type="match status" value="1"/>
</dbReference>
<feature type="transmembrane region" description="Helical" evidence="9">
    <location>
        <begin position="71"/>
        <end position="92"/>
    </location>
</feature>
<dbReference type="GO" id="GO:0044038">
    <property type="term" value="P:cell wall macromolecule biosynthetic process"/>
    <property type="evidence" value="ECO:0007669"/>
    <property type="project" value="TreeGrafter"/>
</dbReference>
<feature type="binding site" evidence="7">
    <location>
        <position position="242"/>
    </location>
    <ligand>
        <name>Mg(2+)</name>
        <dbReference type="ChEBI" id="CHEBI:18420"/>
    </ligand>
</feature>
<sequence length="535" mass="57782">MDAGEFIPGERMKLLRDAMDWLDVPPWIAAPALAFVLGAVFTGIACRIAPSLGLVDRPDGGRKRHKRPTPVMGGAAFFLAMLTVLLGAAFLGQEWITDPQLMRYMASLLGSALLFCLLGVVDDRFALRPRTKLLGQIFASLPFALSIPTIHTVQLLGWQVPLGPAFAPAIMLWLVACSNVINLIDGLDGLAGSVGVISLLTVAALFGHQGQPAAATIALVAAGAIGGFLIYNWPPARIFMGDGGSLTLGFLIGAMSIQASSKTATGLTLAVPLVLISVPIFDTLMAIVRRKLNGKGIGEGDRCHIHHRLQDRGLTRKQALIAISGLSLIMSVAALLSALLESEWAGLVICVGVLTLLIVGQIFGDQETQLFLRHVQALGHLLLDTSGVLKTRFLLARIDKFDYRERLEIWKKVSQRVQQMGGTSLEFLCTSSQSHEVQSGLLWIAASETPRGNGHEWRFEYSVPREQGFRATLVARGVSPSQSNVQRLDDLFRLFSKVCEEMPLFDEADESPETLPLPASPASESPAADERRRAA</sequence>
<feature type="transmembrane region" description="Helical" evidence="9">
    <location>
        <begin position="104"/>
        <end position="121"/>
    </location>
</feature>
<dbReference type="GO" id="GO:0009103">
    <property type="term" value="P:lipopolysaccharide biosynthetic process"/>
    <property type="evidence" value="ECO:0007669"/>
    <property type="project" value="TreeGrafter"/>
</dbReference>
<keyword evidence="2" id="KW-1003">Cell membrane</keyword>
<comment type="cofactor">
    <cofactor evidence="7">
        <name>Mg(2+)</name>
        <dbReference type="ChEBI" id="CHEBI:18420"/>
    </cofactor>
</comment>
<dbReference type="GO" id="GO:0046872">
    <property type="term" value="F:metal ion binding"/>
    <property type="evidence" value="ECO:0007669"/>
    <property type="project" value="UniProtKB-KW"/>
</dbReference>
<feature type="transmembrane region" description="Helical" evidence="9">
    <location>
        <begin position="165"/>
        <end position="183"/>
    </location>
</feature>
<feature type="region of interest" description="Disordered" evidence="8">
    <location>
        <begin position="506"/>
        <end position="535"/>
    </location>
</feature>
<dbReference type="PANTHER" id="PTHR22926">
    <property type="entry name" value="PHOSPHO-N-ACETYLMURAMOYL-PENTAPEPTIDE-TRANSFERASE"/>
    <property type="match status" value="1"/>
</dbReference>
<dbReference type="GO" id="GO:0016780">
    <property type="term" value="F:phosphotransferase activity, for other substituted phosphate groups"/>
    <property type="evidence" value="ECO:0007669"/>
    <property type="project" value="InterPro"/>
</dbReference>
<gene>
    <name evidence="10" type="ORF">ENS64_10020</name>
</gene>
<keyword evidence="6 9" id="KW-0472">Membrane</keyword>
<evidence type="ECO:0000256" key="2">
    <source>
        <dbReference type="ARBA" id="ARBA00022475"/>
    </source>
</evidence>
<evidence type="ECO:0000256" key="7">
    <source>
        <dbReference type="PIRSR" id="PIRSR600715-1"/>
    </source>
</evidence>
<feature type="transmembrane region" description="Helical" evidence="9">
    <location>
        <begin position="190"/>
        <end position="207"/>
    </location>
</feature>
<reference evidence="10" key="1">
    <citation type="journal article" date="2020" name="mSystems">
        <title>Genome- and Community-Level Interaction Insights into Carbon Utilization and Element Cycling Functions of Hydrothermarchaeota in Hydrothermal Sediment.</title>
        <authorList>
            <person name="Zhou Z."/>
            <person name="Liu Y."/>
            <person name="Xu W."/>
            <person name="Pan J."/>
            <person name="Luo Z.H."/>
            <person name="Li M."/>
        </authorList>
    </citation>
    <scope>NUCLEOTIDE SEQUENCE [LARGE SCALE GENOMIC DNA]</scope>
    <source>
        <strain evidence="10">SpSt-508</strain>
    </source>
</reference>
<feature type="transmembrane region" description="Helical" evidence="9">
    <location>
        <begin position="133"/>
        <end position="153"/>
    </location>
</feature>
<evidence type="ECO:0000313" key="10">
    <source>
        <dbReference type="EMBL" id="HGT39582.1"/>
    </source>
</evidence>
<comment type="caution">
    <text evidence="10">The sequence shown here is derived from an EMBL/GenBank/DDBJ whole genome shotgun (WGS) entry which is preliminary data.</text>
</comment>
<dbReference type="AlphaFoldDB" id="A0A7C4LKS6"/>
<dbReference type="GO" id="GO:0071555">
    <property type="term" value="P:cell wall organization"/>
    <property type="evidence" value="ECO:0007669"/>
    <property type="project" value="TreeGrafter"/>
</dbReference>
<dbReference type="PROSITE" id="PS01348">
    <property type="entry name" value="MRAY_2"/>
    <property type="match status" value="1"/>
</dbReference>
<accession>A0A7C4LKS6</accession>
<feature type="transmembrane region" description="Helical" evidence="9">
    <location>
        <begin position="344"/>
        <end position="364"/>
    </location>
</feature>
<dbReference type="CDD" id="cd06853">
    <property type="entry name" value="GT_WecA_like"/>
    <property type="match status" value="1"/>
</dbReference>
<feature type="compositionally biased region" description="Low complexity" evidence="8">
    <location>
        <begin position="516"/>
        <end position="526"/>
    </location>
</feature>
<feature type="binding site" evidence="7">
    <location>
        <position position="182"/>
    </location>
    <ligand>
        <name>Mg(2+)</name>
        <dbReference type="ChEBI" id="CHEBI:18420"/>
    </ligand>
</feature>
<feature type="transmembrane region" description="Helical" evidence="9">
    <location>
        <begin position="269"/>
        <end position="288"/>
    </location>
</feature>
<feature type="transmembrane region" description="Helical" evidence="9">
    <location>
        <begin position="319"/>
        <end position="338"/>
    </location>
</feature>
<evidence type="ECO:0000256" key="3">
    <source>
        <dbReference type="ARBA" id="ARBA00022679"/>
    </source>
</evidence>
<evidence type="ECO:0000256" key="8">
    <source>
        <dbReference type="SAM" id="MobiDB-lite"/>
    </source>
</evidence>
<evidence type="ECO:0000256" key="6">
    <source>
        <dbReference type="ARBA" id="ARBA00023136"/>
    </source>
</evidence>
<evidence type="ECO:0000256" key="4">
    <source>
        <dbReference type="ARBA" id="ARBA00022692"/>
    </source>
</evidence>
<proteinExistence type="predicted"/>
<protein>
    <submittedName>
        <fullName evidence="10">Undecaprenyl/decaprenyl-phosphate alpha-N-acetylglucosaminyl 1-phosphate transferase</fullName>
    </submittedName>
</protein>
<feature type="transmembrane region" description="Helical" evidence="9">
    <location>
        <begin position="213"/>
        <end position="231"/>
    </location>
</feature>
<dbReference type="EMBL" id="DSVQ01000012">
    <property type="protein sequence ID" value="HGT39582.1"/>
    <property type="molecule type" value="Genomic_DNA"/>
</dbReference>
<evidence type="ECO:0000256" key="1">
    <source>
        <dbReference type="ARBA" id="ARBA00004651"/>
    </source>
</evidence>
<dbReference type="InterPro" id="IPR018480">
    <property type="entry name" value="PNAcMuramoyl-5peptid_Trfase_CS"/>
</dbReference>
<dbReference type="InterPro" id="IPR000715">
    <property type="entry name" value="Glycosyl_transferase_4"/>
</dbReference>
<evidence type="ECO:0000256" key="9">
    <source>
        <dbReference type="SAM" id="Phobius"/>
    </source>
</evidence>
<dbReference type="Pfam" id="PF00953">
    <property type="entry name" value="Glycos_transf_4"/>
    <property type="match status" value="1"/>
</dbReference>